<name>A0AAE3VDE6_9BACT</name>
<comment type="caution">
    <text evidence="3">The sequence shown here is derived from an EMBL/GenBank/DDBJ whole genome shotgun (WGS) entry which is preliminary data.</text>
</comment>
<keyword evidence="2" id="KW-1133">Transmembrane helix</keyword>
<keyword evidence="2" id="KW-0812">Transmembrane</keyword>
<protein>
    <submittedName>
        <fullName evidence="3">Uncharacterized protein</fullName>
    </submittedName>
</protein>
<gene>
    <name evidence="3" type="ORF">J3R75_000248</name>
</gene>
<accession>A0AAE3VDE6</accession>
<evidence type="ECO:0000313" key="4">
    <source>
        <dbReference type="Proteomes" id="UP001238163"/>
    </source>
</evidence>
<dbReference type="EMBL" id="JAUSVL010000001">
    <property type="protein sequence ID" value="MDQ0288141.1"/>
    <property type="molecule type" value="Genomic_DNA"/>
</dbReference>
<keyword evidence="4" id="KW-1185">Reference proteome</keyword>
<feature type="compositionally biased region" description="Basic and acidic residues" evidence="1">
    <location>
        <begin position="9"/>
        <end position="20"/>
    </location>
</feature>
<proteinExistence type="predicted"/>
<evidence type="ECO:0000256" key="2">
    <source>
        <dbReference type="SAM" id="Phobius"/>
    </source>
</evidence>
<dbReference type="Proteomes" id="UP001238163">
    <property type="component" value="Unassembled WGS sequence"/>
</dbReference>
<dbReference type="AlphaFoldDB" id="A0AAE3VDE6"/>
<reference evidence="3" key="1">
    <citation type="submission" date="2023-07" db="EMBL/GenBank/DDBJ databases">
        <title>Genomic Encyclopedia of Type Strains, Phase IV (KMG-IV): sequencing the most valuable type-strain genomes for metagenomic binning, comparative biology and taxonomic classification.</title>
        <authorList>
            <person name="Goeker M."/>
        </authorList>
    </citation>
    <scope>NUCLEOTIDE SEQUENCE</scope>
    <source>
        <strain evidence="3">DSM 24202</strain>
    </source>
</reference>
<sequence>MTSCALWNDRSKSTRYDDNSSSKTATATSIAVVIFLIIAGTSMALTYIRLHVEQNKLNAEINTITGNMAIRSKEIDNLQVRLEHLKGREVMRFAPRLGLVPPALGQVTRLSQFRGSNHSVGSVASATALNQTSNGQPGVSNIP</sequence>
<feature type="region of interest" description="Disordered" evidence="1">
    <location>
        <begin position="1"/>
        <end position="21"/>
    </location>
</feature>
<feature type="transmembrane region" description="Helical" evidence="2">
    <location>
        <begin position="25"/>
        <end position="48"/>
    </location>
</feature>
<dbReference type="RefSeq" id="WP_307259363.1">
    <property type="nucleotide sequence ID" value="NZ_JAUSVL010000001.1"/>
</dbReference>
<evidence type="ECO:0000313" key="3">
    <source>
        <dbReference type="EMBL" id="MDQ0288141.1"/>
    </source>
</evidence>
<evidence type="ECO:0000256" key="1">
    <source>
        <dbReference type="SAM" id="MobiDB-lite"/>
    </source>
</evidence>
<organism evidence="3 4">
    <name type="scientific">Oligosphaera ethanolica</name>
    <dbReference type="NCBI Taxonomy" id="760260"/>
    <lineage>
        <taxon>Bacteria</taxon>
        <taxon>Pseudomonadati</taxon>
        <taxon>Lentisphaerota</taxon>
        <taxon>Oligosphaeria</taxon>
        <taxon>Oligosphaerales</taxon>
        <taxon>Oligosphaeraceae</taxon>
        <taxon>Oligosphaera</taxon>
    </lineage>
</organism>
<keyword evidence="2" id="KW-0472">Membrane</keyword>